<evidence type="ECO:0000259" key="1">
    <source>
        <dbReference type="PROSITE" id="PS51186"/>
    </source>
</evidence>
<dbReference type="Pfam" id="PF00583">
    <property type="entry name" value="Acetyltransf_1"/>
    <property type="match status" value="1"/>
</dbReference>
<dbReference type="InterPro" id="IPR016181">
    <property type="entry name" value="Acyl_CoA_acyltransferase"/>
</dbReference>
<dbReference type="AlphaFoldDB" id="A0A3Q0L5W0"/>
<reference evidence="3" key="1">
    <citation type="submission" date="2002-12" db="EMBL/GenBank/DDBJ databases">
        <title>Complete genome sequence of Vibrio vulnificus CMCP6.</title>
        <authorList>
            <person name="Rhee J.H."/>
            <person name="Kim S.Y."/>
            <person name="Chung S.S."/>
            <person name="Kim J.J."/>
            <person name="Moon Y.H."/>
            <person name="Jeong H."/>
            <person name="Choy H.E."/>
        </authorList>
    </citation>
    <scope>NUCLEOTIDE SEQUENCE [LARGE SCALE GENOMIC DNA]</scope>
    <source>
        <strain evidence="3">CMCP6</strain>
    </source>
</reference>
<feature type="domain" description="N-acetyltransferase" evidence="1">
    <location>
        <begin position="3"/>
        <end position="146"/>
    </location>
</feature>
<dbReference type="InterPro" id="IPR000182">
    <property type="entry name" value="GNAT_dom"/>
</dbReference>
<sequence>MVLELRKSVISEARAFVEMECSHDTKGFVIPYSLEKHASLIESNDVIYLSLYYENELSGFIILSQESQDVVEFRRIVVASKGKGLGQLAIKEMEQYCAENLNCSKVWLDVFESNSRGIYIYKKLGYTQFKEAFYEGKKLLFMEKTF</sequence>
<evidence type="ECO:0000313" key="3">
    <source>
        <dbReference type="Proteomes" id="UP000002275"/>
    </source>
</evidence>
<proteinExistence type="predicted"/>
<dbReference type="PANTHER" id="PTHR43415">
    <property type="entry name" value="SPERMIDINE N(1)-ACETYLTRANSFERASE"/>
    <property type="match status" value="1"/>
</dbReference>
<dbReference type="Proteomes" id="UP000002275">
    <property type="component" value="Chromosome I"/>
</dbReference>
<name>A0A3Q0L5W0_VIBVU</name>
<gene>
    <name evidence="2" type="ordered locus">VV1_2491</name>
</gene>
<dbReference type="PANTHER" id="PTHR43415:SF3">
    <property type="entry name" value="GNAT-FAMILY ACETYLTRANSFERASE"/>
    <property type="match status" value="1"/>
</dbReference>
<dbReference type="EMBL" id="AE016795">
    <property type="protein sequence ID" value="AAO10851.1"/>
    <property type="molecule type" value="Genomic_DNA"/>
</dbReference>
<reference evidence="2 3" key="2">
    <citation type="journal article" date="2003" name="Infect. Immun.">
        <title>Characterization and pathogenic significance of Vibrio vulnificus antigens preferentially expressed in septicemic patients.</title>
        <authorList>
            <person name="Kim Y.R."/>
            <person name="Lee S.E."/>
            <person name="Kim C.M."/>
            <person name="Kim S.Y."/>
            <person name="Shin E.K."/>
            <person name="Shin D.H."/>
            <person name="Chung S.S."/>
            <person name="Choy H.E."/>
            <person name="Progulske-Fox A."/>
            <person name="Hillman J.D."/>
            <person name="Handfield M."/>
            <person name="Rhee J.H."/>
        </authorList>
    </citation>
    <scope>NUCLEOTIDE SEQUENCE [LARGE SCALE GENOMIC DNA]</scope>
    <source>
        <strain evidence="2 3">CMCP6</strain>
    </source>
</reference>
<dbReference type="KEGG" id="vvu:VV1_2491"/>
<accession>A0A3Q0L5W0</accession>
<reference evidence="2 3" key="3">
    <citation type="journal article" date="2011" name="Mol. Syst. Biol.">
        <title>Integrative genome-scale metabolic analysis of Vibrio vulnificus for drug targeting and discovery.</title>
        <authorList>
            <person name="Kim H.U."/>
            <person name="Kim S.Y."/>
            <person name="Jeong H."/>
            <person name="Kim T.Y."/>
            <person name="Kim J.J."/>
            <person name="Choy H.E."/>
            <person name="Yi K.Y."/>
            <person name="Rhee J.H."/>
            <person name="Lee S.Y."/>
        </authorList>
    </citation>
    <scope>NUCLEOTIDE SEQUENCE [LARGE SCALE GENOMIC DNA]</scope>
    <source>
        <strain evidence="2 3">CMCP6</strain>
    </source>
</reference>
<dbReference type="PROSITE" id="PS51186">
    <property type="entry name" value="GNAT"/>
    <property type="match status" value="1"/>
</dbReference>
<dbReference type="SUPFAM" id="SSF55729">
    <property type="entry name" value="Acyl-CoA N-acyltransferases (Nat)"/>
    <property type="match status" value="1"/>
</dbReference>
<evidence type="ECO:0000313" key="2">
    <source>
        <dbReference type="EMBL" id="AAO10851.1"/>
    </source>
</evidence>
<organism evidence="2 3">
    <name type="scientific">Vibrio vulnificus (strain CMCP6)</name>
    <dbReference type="NCBI Taxonomy" id="216895"/>
    <lineage>
        <taxon>Bacteria</taxon>
        <taxon>Pseudomonadati</taxon>
        <taxon>Pseudomonadota</taxon>
        <taxon>Gammaproteobacteria</taxon>
        <taxon>Vibrionales</taxon>
        <taxon>Vibrionaceae</taxon>
        <taxon>Vibrio</taxon>
    </lineage>
</organism>
<dbReference type="RefSeq" id="WP_011080352.1">
    <property type="nucleotide sequence ID" value="NC_004459.3"/>
</dbReference>
<protein>
    <submittedName>
        <fullName evidence="2">Histone acetyltransferase HPA2-like acetyltransferase</fullName>
    </submittedName>
</protein>
<dbReference type="Gene3D" id="3.40.630.30">
    <property type="match status" value="1"/>
</dbReference>
<dbReference type="GO" id="GO:0016747">
    <property type="term" value="F:acyltransferase activity, transferring groups other than amino-acyl groups"/>
    <property type="evidence" value="ECO:0007669"/>
    <property type="project" value="InterPro"/>
</dbReference>